<dbReference type="Gene3D" id="2.30.30.220">
    <property type="entry name" value="SspB-like"/>
    <property type="match status" value="1"/>
</dbReference>
<dbReference type="InterPro" id="IPR036760">
    <property type="entry name" value="SspB-like_sf"/>
</dbReference>
<gene>
    <name evidence="2" type="ORF">J0H12_02695</name>
</gene>
<evidence type="ECO:0000313" key="3">
    <source>
        <dbReference type="Proteomes" id="UP000664414"/>
    </source>
</evidence>
<accession>A0A8J7TU48</accession>
<proteinExistence type="predicted"/>
<dbReference type="Pfam" id="PF04386">
    <property type="entry name" value="SspB"/>
    <property type="match status" value="1"/>
</dbReference>
<dbReference type="EMBL" id="JAFKGL010000013">
    <property type="protein sequence ID" value="MBN9412822.1"/>
    <property type="molecule type" value="Genomic_DNA"/>
</dbReference>
<evidence type="ECO:0008006" key="4">
    <source>
        <dbReference type="Google" id="ProtNLM"/>
    </source>
</evidence>
<organism evidence="2 3">
    <name type="scientific">Candidatus Paracaedimonas acanthamoebae</name>
    <dbReference type="NCBI Taxonomy" id="244581"/>
    <lineage>
        <taxon>Bacteria</taxon>
        <taxon>Pseudomonadati</taxon>
        <taxon>Pseudomonadota</taxon>
        <taxon>Alphaproteobacteria</taxon>
        <taxon>Holosporales</taxon>
        <taxon>Caedimonadaceae</taxon>
        <taxon>Candidatus Paracaedimonas</taxon>
    </lineage>
</organism>
<dbReference type="AlphaFoldDB" id="A0A8J7TU48"/>
<dbReference type="Proteomes" id="UP000664414">
    <property type="component" value="Unassembled WGS sequence"/>
</dbReference>
<reference evidence="2" key="1">
    <citation type="submission" date="2021-02" db="EMBL/GenBank/DDBJ databases">
        <title>Thiocyanate and organic carbon inputs drive convergent selection for specific autotrophic Afipia and Thiobacillus strains within complex microbiomes.</title>
        <authorList>
            <person name="Huddy R.J."/>
            <person name="Sachdeva R."/>
            <person name="Kadzinga F."/>
            <person name="Kantor R.S."/>
            <person name="Harrison S.T.L."/>
            <person name="Banfield J.F."/>
        </authorList>
    </citation>
    <scope>NUCLEOTIDE SEQUENCE</scope>
    <source>
        <strain evidence="2">SCN18_10_11_15_R4_P_38_20</strain>
    </source>
</reference>
<comment type="caution">
    <text evidence="2">The sequence shown here is derived from an EMBL/GenBank/DDBJ whole genome shotgun (WGS) entry which is preliminary data.</text>
</comment>
<evidence type="ECO:0000313" key="2">
    <source>
        <dbReference type="EMBL" id="MBN9412822.1"/>
    </source>
</evidence>
<protein>
    <recommendedName>
        <fullName evidence="4">Stringent starvation protein B</fullName>
    </recommendedName>
</protein>
<name>A0A8J7TU48_9PROT</name>
<evidence type="ECO:0000256" key="1">
    <source>
        <dbReference type="SAM" id="MobiDB-lite"/>
    </source>
</evidence>
<dbReference type="InterPro" id="IPR007481">
    <property type="entry name" value="SspB"/>
</dbReference>
<feature type="region of interest" description="Disordered" evidence="1">
    <location>
        <begin position="126"/>
        <end position="152"/>
    </location>
</feature>
<feature type="compositionally biased region" description="Basic and acidic residues" evidence="1">
    <location>
        <begin position="134"/>
        <end position="152"/>
    </location>
</feature>
<sequence length="166" mass="19197">MTDIENKDKDVGRNKAFDYDEMVQAALRGVVRNALQQASKEGLSGRHHFYITFESSRPDVKVPEYLRKQHPEEITIVLQHQFWDLKVDDKGFSVLLSFNEVQERIEVSYAALISFLDPSVKFGLQFEPSPPASPEKKTKKEKAEEPTKVEENKKKVVELDTFRNKK</sequence>
<dbReference type="SUPFAM" id="SSF101738">
    <property type="entry name" value="SspB-like"/>
    <property type="match status" value="1"/>
</dbReference>